<gene>
    <name evidence="1" type="ORF">P0O15_04290</name>
</gene>
<evidence type="ECO:0000313" key="2">
    <source>
        <dbReference type="Proteomes" id="UP001220010"/>
    </source>
</evidence>
<evidence type="ECO:0000313" key="1">
    <source>
        <dbReference type="EMBL" id="MDF0590392.1"/>
    </source>
</evidence>
<organism evidence="1 2">
    <name type="scientific">Candidatus Methanocrinis natronophilus</name>
    <dbReference type="NCBI Taxonomy" id="3033396"/>
    <lineage>
        <taxon>Archaea</taxon>
        <taxon>Methanobacteriati</taxon>
        <taxon>Methanobacteriota</taxon>
        <taxon>Stenosarchaea group</taxon>
        <taxon>Methanomicrobia</taxon>
        <taxon>Methanotrichales</taxon>
        <taxon>Methanotrichaceae</taxon>
        <taxon>Methanocrinis</taxon>
    </lineage>
</organism>
<dbReference type="EMBL" id="JARFPK010000011">
    <property type="protein sequence ID" value="MDF0590392.1"/>
    <property type="molecule type" value="Genomic_DNA"/>
</dbReference>
<keyword evidence="2" id="KW-1185">Reference proteome</keyword>
<protein>
    <submittedName>
        <fullName evidence="1">Uncharacterized protein</fullName>
    </submittedName>
</protein>
<comment type="caution">
    <text evidence="1">The sequence shown here is derived from an EMBL/GenBank/DDBJ whole genome shotgun (WGS) entry which is preliminary data.</text>
</comment>
<name>A0ABT5X6T0_9EURY</name>
<sequence>MKDYADLVPLPLGKASEARGRDDRNPFGHLSSRGIANILRDERCGFLRDYRDLSGGEGKGRSMNILWIVIIPAVKMQHVTAHLINNNF</sequence>
<accession>A0ABT5X6T0</accession>
<dbReference type="RefSeq" id="WP_316966142.1">
    <property type="nucleotide sequence ID" value="NZ_JARFPK010000011.1"/>
</dbReference>
<reference evidence="1 2" key="1">
    <citation type="submission" date="2023-03" db="EMBL/GenBank/DDBJ databases">
        <title>WGS of Methanotrichaceae archaeon Mx.</title>
        <authorList>
            <person name="Sorokin D.Y."/>
            <person name="Merkel A.Y."/>
        </authorList>
    </citation>
    <scope>NUCLEOTIDE SEQUENCE [LARGE SCALE GENOMIC DNA]</scope>
    <source>
        <strain evidence="1 2">Mx</strain>
    </source>
</reference>
<dbReference type="Proteomes" id="UP001220010">
    <property type="component" value="Unassembled WGS sequence"/>
</dbReference>
<proteinExistence type="predicted"/>